<dbReference type="SUPFAM" id="SSF144083">
    <property type="entry name" value="Magnesium transport protein CorA, transmembrane region"/>
    <property type="match status" value="1"/>
</dbReference>
<dbReference type="GO" id="GO:0050897">
    <property type="term" value="F:cobalt ion binding"/>
    <property type="evidence" value="ECO:0007669"/>
    <property type="project" value="TreeGrafter"/>
</dbReference>
<proteinExistence type="predicted"/>
<keyword evidence="4 6" id="KW-0472">Membrane</keyword>
<feature type="transmembrane region" description="Helical" evidence="6">
    <location>
        <begin position="623"/>
        <end position="640"/>
    </location>
</feature>
<feature type="transmembrane region" description="Helical" evidence="6">
    <location>
        <begin position="660"/>
        <end position="681"/>
    </location>
</feature>
<dbReference type="Gene3D" id="1.20.58.340">
    <property type="entry name" value="Magnesium transport protein CorA, transmembrane region"/>
    <property type="match status" value="1"/>
</dbReference>
<dbReference type="GO" id="GO:0005886">
    <property type="term" value="C:plasma membrane"/>
    <property type="evidence" value="ECO:0007669"/>
    <property type="project" value="UniProtKB-SubCell"/>
</dbReference>
<gene>
    <name evidence="7" type="ORF">B0J11DRAFT_446444</name>
</gene>
<evidence type="ECO:0000256" key="6">
    <source>
        <dbReference type="SAM" id="Phobius"/>
    </source>
</evidence>
<evidence type="ECO:0000313" key="8">
    <source>
        <dbReference type="Proteomes" id="UP000700596"/>
    </source>
</evidence>
<evidence type="ECO:0000313" key="7">
    <source>
        <dbReference type="EMBL" id="KAH7112943.1"/>
    </source>
</evidence>
<dbReference type="GO" id="GO:0015087">
    <property type="term" value="F:cobalt ion transmembrane transporter activity"/>
    <property type="evidence" value="ECO:0007669"/>
    <property type="project" value="TreeGrafter"/>
</dbReference>
<accession>A0A9P9D5G0</accession>
<evidence type="ECO:0000256" key="2">
    <source>
        <dbReference type="ARBA" id="ARBA00022692"/>
    </source>
</evidence>
<protein>
    <submittedName>
        <fullName evidence="7">Uncharacterized protein</fullName>
    </submittedName>
</protein>
<reference evidence="7" key="1">
    <citation type="journal article" date="2021" name="Nat. Commun.">
        <title>Genetic determinants of endophytism in the Arabidopsis root mycobiome.</title>
        <authorList>
            <person name="Mesny F."/>
            <person name="Miyauchi S."/>
            <person name="Thiergart T."/>
            <person name="Pickel B."/>
            <person name="Atanasova L."/>
            <person name="Karlsson M."/>
            <person name="Huettel B."/>
            <person name="Barry K.W."/>
            <person name="Haridas S."/>
            <person name="Chen C."/>
            <person name="Bauer D."/>
            <person name="Andreopoulos W."/>
            <person name="Pangilinan J."/>
            <person name="LaButti K."/>
            <person name="Riley R."/>
            <person name="Lipzen A."/>
            <person name="Clum A."/>
            <person name="Drula E."/>
            <person name="Henrissat B."/>
            <person name="Kohler A."/>
            <person name="Grigoriev I.V."/>
            <person name="Martin F.M."/>
            <person name="Hacquard S."/>
        </authorList>
    </citation>
    <scope>NUCLEOTIDE SEQUENCE</scope>
    <source>
        <strain evidence="7">MPI-CAGE-CH-0243</strain>
    </source>
</reference>
<keyword evidence="8" id="KW-1185">Reference proteome</keyword>
<comment type="subcellular location">
    <subcellularLocation>
        <location evidence="1">Cell membrane</location>
        <topology evidence="1">Multi-pass membrane protein</topology>
    </subcellularLocation>
</comment>
<evidence type="ECO:0000256" key="5">
    <source>
        <dbReference type="SAM" id="MobiDB-lite"/>
    </source>
</evidence>
<dbReference type="Pfam" id="PF01544">
    <property type="entry name" value="CorA"/>
    <property type="match status" value="1"/>
</dbReference>
<dbReference type="AlphaFoldDB" id="A0A9P9D5G0"/>
<evidence type="ECO:0000256" key="3">
    <source>
        <dbReference type="ARBA" id="ARBA00022989"/>
    </source>
</evidence>
<dbReference type="Proteomes" id="UP000700596">
    <property type="component" value="Unassembled WGS sequence"/>
</dbReference>
<sequence>MDLDHLTRNGPAESTNGGSGTGESQTYRTGTESLQTRTIAPDLSRGNTSTSWALSDRTLASLSSSASSLTPAEAASGRFEYPFQHRQEGAPPDNHDDYINCSYIAPVPTSKCLQAFTLVVGRLQNIEVQKRRQQAQKNQKHHIEALQKHSQTVKELREWRRKVDRSDSFRGMLKRHFRIIPHANLPSKGDILSMAKYYYPLRKEIKIYVCDFGADRFQKIDVPLGQIEEHLYNKPKWSDVRWIHAPLNAGLVHSSLEDRFLRGNRFLREDKSSMGWPYTSIETISLVNRGNVRDMLDVQQILRSEHPALSSIASQLDAETLDGLSDAFRHDLEWRAKHLGRTLTFWEMVGSDFARQLTGGSAEQHDSAITFQDGLEIEKQMLHSTPLYSNAQVVRAYFRCFQRADGFLLTATAGGGVDYIDRDLDQYLKLPSAAQADNEDGSMLGLLFEIFSQTGTSTWYRKNVDWLLVYILTEIAVKPTHIRNGCNAPSILRTYQAIVQDLKRKRYDQFRRKTSVDLVRDYLICLDELTTLSIIFKNTRTLLGQLHDQLNDVLKGERTLTPDNEHGESSMSRVLWAIQIVDDNALVTKELLADLQDSLTALFQLRSIEQNELAIVADSQNKAILVFTGVTIIFLPLSFFTSYFGMNLQGIVDTQKSERYFWKLCGSLGFVLFIGIAFYAFKHRLRMRVETMKAQRIGPKGSLVV</sequence>
<dbReference type="InterPro" id="IPR002523">
    <property type="entry name" value="MgTranspt_CorA/ZnTranspt_ZntB"/>
</dbReference>
<keyword evidence="3 6" id="KW-1133">Transmembrane helix</keyword>
<dbReference type="EMBL" id="JAGMWT010000020">
    <property type="protein sequence ID" value="KAH7112943.1"/>
    <property type="molecule type" value="Genomic_DNA"/>
</dbReference>
<dbReference type="OrthoDB" id="341259at2759"/>
<dbReference type="GO" id="GO:0000287">
    <property type="term" value="F:magnesium ion binding"/>
    <property type="evidence" value="ECO:0007669"/>
    <property type="project" value="TreeGrafter"/>
</dbReference>
<evidence type="ECO:0000256" key="1">
    <source>
        <dbReference type="ARBA" id="ARBA00004651"/>
    </source>
</evidence>
<evidence type="ECO:0000256" key="4">
    <source>
        <dbReference type="ARBA" id="ARBA00023136"/>
    </source>
</evidence>
<keyword evidence="2 6" id="KW-0812">Transmembrane</keyword>
<organism evidence="7 8">
    <name type="scientific">Dendryphion nanum</name>
    <dbReference type="NCBI Taxonomy" id="256645"/>
    <lineage>
        <taxon>Eukaryota</taxon>
        <taxon>Fungi</taxon>
        <taxon>Dikarya</taxon>
        <taxon>Ascomycota</taxon>
        <taxon>Pezizomycotina</taxon>
        <taxon>Dothideomycetes</taxon>
        <taxon>Pleosporomycetidae</taxon>
        <taxon>Pleosporales</taxon>
        <taxon>Torulaceae</taxon>
        <taxon>Dendryphion</taxon>
    </lineage>
</organism>
<dbReference type="PANTHER" id="PTHR46494:SF1">
    <property type="entry name" value="CORA FAMILY METAL ION TRANSPORTER (EUROFUNG)"/>
    <property type="match status" value="1"/>
</dbReference>
<name>A0A9P9D5G0_9PLEO</name>
<feature type="compositionally biased region" description="Polar residues" evidence="5">
    <location>
        <begin position="25"/>
        <end position="38"/>
    </location>
</feature>
<feature type="region of interest" description="Disordered" evidence="5">
    <location>
        <begin position="1"/>
        <end position="50"/>
    </location>
</feature>
<dbReference type="InterPro" id="IPR045863">
    <property type="entry name" value="CorA_TM1_TM2"/>
</dbReference>
<dbReference type="GO" id="GO:0015095">
    <property type="term" value="F:magnesium ion transmembrane transporter activity"/>
    <property type="evidence" value="ECO:0007669"/>
    <property type="project" value="TreeGrafter"/>
</dbReference>
<comment type="caution">
    <text evidence="7">The sequence shown here is derived from an EMBL/GenBank/DDBJ whole genome shotgun (WGS) entry which is preliminary data.</text>
</comment>
<dbReference type="PANTHER" id="PTHR46494">
    <property type="entry name" value="CORA FAMILY METAL ION TRANSPORTER (EUROFUNG)"/>
    <property type="match status" value="1"/>
</dbReference>